<name>A0A813ALF8_9DINO</name>
<dbReference type="Pfam" id="PF01966">
    <property type="entry name" value="HD"/>
    <property type="match status" value="1"/>
</dbReference>
<dbReference type="EMBL" id="CAJNJA010060140">
    <property type="protein sequence ID" value="CAE7869756.1"/>
    <property type="molecule type" value="Genomic_DNA"/>
</dbReference>
<evidence type="ECO:0000313" key="2">
    <source>
        <dbReference type="EMBL" id="CAE7869756.1"/>
    </source>
</evidence>
<dbReference type="AlphaFoldDB" id="A0A813ALF8"/>
<dbReference type="Gene3D" id="3.30.450.40">
    <property type="match status" value="1"/>
</dbReference>
<dbReference type="PROSITE" id="PS51832">
    <property type="entry name" value="HD_GYP"/>
    <property type="match status" value="1"/>
</dbReference>
<dbReference type="InterPro" id="IPR003018">
    <property type="entry name" value="GAF"/>
</dbReference>
<dbReference type="Proteomes" id="UP000601435">
    <property type="component" value="Unassembled WGS sequence"/>
</dbReference>
<evidence type="ECO:0000313" key="3">
    <source>
        <dbReference type="Proteomes" id="UP000601435"/>
    </source>
</evidence>
<comment type="caution">
    <text evidence="2">The sequence shown here is derived from an EMBL/GenBank/DDBJ whole genome shotgun (WGS) entry which is preliminary data.</text>
</comment>
<proteinExistence type="predicted"/>
<dbReference type="InterPro" id="IPR029016">
    <property type="entry name" value="GAF-like_dom_sf"/>
</dbReference>
<dbReference type="Pfam" id="PF13487">
    <property type="entry name" value="HD_5"/>
    <property type="match status" value="1"/>
</dbReference>
<dbReference type="SMART" id="SM00065">
    <property type="entry name" value="GAF"/>
    <property type="match status" value="1"/>
</dbReference>
<dbReference type="SUPFAM" id="SSF109604">
    <property type="entry name" value="HD-domain/PDEase-like"/>
    <property type="match status" value="2"/>
</dbReference>
<dbReference type="Gene3D" id="1.10.3210.10">
    <property type="entry name" value="Hypothetical protein af1432"/>
    <property type="match status" value="2"/>
</dbReference>
<protein>
    <submittedName>
        <fullName evidence="2">Pde2a protein</fullName>
    </submittedName>
</protein>
<evidence type="ECO:0000259" key="1">
    <source>
        <dbReference type="PROSITE" id="PS51832"/>
    </source>
</evidence>
<dbReference type="PANTHER" id="PTHR43155">
    <property type="entry name" value="CYCLIC DI-GMP PHOSPHODIESTERASE PA4108-RELATED"/>
    <property type="match status" value="1"/>
</dbReference>
<dbReference type="PANTHER" id="PTHR43155:SF2">
    <property type="entry name" value="CYCLIC DI-GMP PHOSPHODIESTERASE PA4108"/>
    <property type="match status" value="1"/>
</dbReference>
<dbReference type="InterPro" id="IPR037522">
    <property type="entry name" value="HD_GYP_dom"/>
</dbReference>
<accession>A0A813ALF8</accession>
<dbReference type="Pfam" id="PF01590">
    <property type="entry name" value="GAF"/>
    <property type="match status" value="1"/>
</dbReference>
<sequence>MPEFICAAPPPDALLAVTQALAWNQVDHAPHTDSNLSVALVWVDDSVDVIRTRQQYPLALLLCDARQSCASNADFALQPTLDRGNQRLFIEKLLHHALKFWRSNLKVSELGRDVGLRRQRMHQLSQISLALTEQISEQELLQTLLTEARKIAHCEGGSLFLIEPDSDQQASLVFKLAQNDVVDFPFVESRLPLTATSIAGYVASTGQELNIRDVYSLNSDVPYQFNRSFDEQMGYRTRSMLVIPMRNHRERVVGVLQFINRTDVATGEALAFDAEITEMLRAIASQAAVSIQKNTLLKDINELFESFVQASVKTIEQRDPATSGHSFRVAETTVALLQALPKSGVAEYSKLNLTPEHIQEVRYAALLHDFGKIGVPEAVLVKAKKLTDERLEVIRYRFELQKERLRRKALEQELDLLHHGRVDHDVARRRVHRQLEKQLLILDQYYEWVVNANDPNVVDQGEFGHLAEIRNYAFRELDGEVAGVINEADVLALSVRKGSLTPQERRAIQDHVVFTKDFLQTLPWPPELANVPDIAGAHHERIDGSGYPMGLVGEQIPLASRVMAVCDVYDALTAMDRPYKAAMSQATAFSILEQEAKRGLLDAKMVEIFILSGTSEIAQAV</sequence>
<keyword evidence="3" id="KW-1185">Reference proteome</keyword>
<gene>
    <name evidence="2" type="primary">Pde2a</name>
    <name evidence="2" type="ORF">SNEC2469_LOCUS28045</name>
</gene>
<organism evidence="2 3">
    <name type="scientific">Symbiodinium necroappetens</name>
    <dbReference type="NCBI Taxonomy" id="1628268"/>
    <lineage>
        <taxon>Eukaryota</taxon>
        <taxon>Sar</taxon>
        <taxon>Alveolata</taxon>
        <taxon>Dinophyceae</taxon>
        <taxon>Suessiales</taxon>
        <taxon>Symbiodiniaceae</taxon>
        <taxon>Symbiodinium</taxon>
    </lineage>
</organism>
<dbReference type="InterPro" id="IPR003607">
    <property type="entry name" value="HD/PDEase_dom"/>
</dbReference>
<reference evidence="2" key="1">
    <citation type="submission" date="2021-02" db="EMBL/GenBank/DDBJ databases">
        <authorList>
            <person name="Dougan E. K."/>
            <person name="Rhodes N."/>
            <person name="Thang M."/>
            <person name="Chan C."/>
        </authorList>
    </citation>
    <scope>NUCLEOTIDE SEQUENCE</scope>
</reference>
<dbReference type="SMART" id="SM00471">
    <property type="entry name" value="HDc"/>
    <property type="match status" value="1"/>
</dbReference>
<dbReference type="InterPro" id="IPR006674">
    <property type="entry name" value="HD_domain"/>
</dbReference>
<dbReference type="OrthoDB" id="449473at2759"/>
<feature type="domain" description="HD-GYP" evidence="1">
    <location>
        <begin position="300"/>
        <end position="621"/>
    </location>
</feature>
<dbReference type="SUPFAM" id="SSF55781">
    <property type="entry name" value="GAF domain-like"/>
    <property type="match status" value="1"/>
</dbReference>
<dbReference type="CDD" id="cd00077">
    <property type="entry name" value="HDc"/>
    <property type="match status" value="1"/>
</dbReference>